<evidence type="ECO:0000256" key="2">
    <source>
        <dbReference type="ARBA" id="ARBA00023043"/>
    </source>
</evidence>
<feature type="repeat" description="ANK" evidence="3">
    <location>
        <begin position="76"/>
        <end position="100"/>
    </location>
</feature>
<dbReference type="STRING" id="1336337.A0A3N4JF49"/>
<dbReference type="EMBL" id="ML120410">
    <property type="protein sequence ID" value="RPA96892.1"/>
    <property type="molecule type" value="Genomic_DNA"/>
</dbReference>
<dbReference type="Pfam" id="PF12796">
    <property type="entry name" value="Ank_2"/>
    <property type="match status" value="1"/>
</dbReference>
<evidence type="ECO:0000256" key="3">
    <source>
        <dbReference type="PROSITE-ProRule" id="PRU00023"/>
    </source>
</evidence>
<dbReference type="Proteomes" id="UP000276215">
    <property type="component" value="Unassembled WGS sequence"/>
</dbReference>
<dbReference type="SMART" id="SM00248">
    <property type="entry name" value="ANK"/>
    <property type="match status" value="2"/>
</dbReference>
<dbReference type="InterPro" id="IPR036770">
    <property type="entry name" value="Ankyrin_rpt-contain_sf"/>
</dbReference>
<dbReference type="Gene3D" id="1.25.40.20">
    <property type="entry name" value="Ankyrin repeat-containing domain"/>
    <property type="match status" value="1"/>
</dbReference>
<sequence>MKAQNGTQSRLGMEVLMWVSHSERPLRTNELCHTLGVERGSTDMNPQSRASMEGRIGVVKALLEWSDIDPNSLDNDGRTPLCCASGKGHVDVVKALLEQGDIDLKMVDNDGRTLLRWSCSKGHVDVVKVLL</sequence>
<dbReference type="InterPro" id="IPR002110">
    <property type="entry name" value="Ankyrin_rpt"/>
</dbReference>
<dbReference type="OrthoDB" id="366390at2759"/>
<dbReference type="PROSITE" id="PS50088">
    <property type="entry name" value="ANK_REPEAT"/>
    <property type="match status" value="2"/>
</dbReference>
<accession>A0A3N4JF49</accession>
<keyword evidence="5" id="KW-1185">Reference proteome</keyword>
<reference evidence="4 5" key="1">
    <citation type="journal article" date="2018" name="Nat. Ecol. Evol.">
        <title>Pezizomycetes genomes reveal the molecular basis of ectomycorrhizal truffle lifestyle.</title>
        <authorList>
            <person name="Murat C."/>
            <person name="Payen T."/>
            <person name="Noel B."/>
            <person name="Kuo A."/>
            <person name="Morin E."/>
            <person name="Chen J."/>
            <person name="Kohler A."/>
            <person name="Krizsan K."/>
            <person name="Balestrini R."/>
            <person name="Da Silva C."/>
            <person name="Montanini B."/>
            <person name="Hainaut M."/>
            <person name="Levati E."/>
            <person name="Barry K.W."/>
            <person name="Belfiori B."/>
            <person name="Cichocki N."/>
            <person name="Clum A."/>
            <person name="Dockter R.B."/>
            <person name="Fauchery L."/>
            <person name="Guy J."/>
            <person name="Iotti M."/>
            <person name="Le Tacon F."/>
            <person name="Lindquist E.A."/>
            <person name="Lipzen A."/>
            <person name="Malagnac F."/>
            <person name="Mello A."/>
            <person name="Molinier V."/>
            <person name="Miyauchi S."/>
            <person name="Poulain J."/>
            <person name="Riccioni C."/>
            <person name="Rubini A."/>
            <person name="Sitrit Y."/>
            <person name="Splivallo R."/>
            <person name="Traeger S."/>
            <person name="Wang M."/>
            <person name="Zifcakova L."/>
            <person name="Wipf D."/>
            <person name="Zambonelli A."/>
            <person name="Paolocci F."/>
            <person name="Nowrousian M."/>
            <person name="Ottonello S."/>
            <person name="Baldrian P."/>
            <person name="Spatafora J.W."/>
            <person name="Henrissat B."/>
            <person name="Nagy L.G."/>
            <person name="Aury J.M."/>
            <person name="Wincker P."/>
            <person name="Grigoriev I.V."/>
            <person name="Bonfante P."/>
            <person name="Martin F.M."/>
        </authorList>
    </citation>
    <scope>NUCLEOTIDE SEQUENCE [LARGE SCALE GENOMIC DNA]</scope>
    <source>
        <strain evidence="4 5">120613-1</strain>
    </source>
</reference>
<proteinExistence type="predicted"/>
<dbReference type="PANTHER" id="PTHR24198">
    <property type="entry name" value="ANKYRIN REPEAT AND PROTEIN KINASE DOMAIN-CONTAINING PROTEIN"/>
    <property type="match status" value="1"/>
</dbReference>
<name>A0A3N4JF49_9PEZI</name>
<keyword evidence="2 3" id="KW-0040">ANK repeat</keyword>
<evidence type="ECO:0000313" key="4">
    <source>
        <dbReference type="EMBL" id="RPA96892.1"/>
    </source>
</evidence>
<dbReference type="PANTHER" id="PTHR24198:SF165">
    <property type="entry name" value="ANKYRIN REPEAT-CONTAINING PROTEIN-RELATED"/>
    <property type="match status" value="1"/>
</dbReference>
<protein>
    <submittedName>
        <fullName evidence="4">Ankyrin</fullName>
    </submittedName>
</protein>
<dbReference type="AlphaFoldDB" id="A0A3N4JF49"/>
<gene>
    <name evidence="4" type="ORF">L873DRAFT_1772211</name>
</gene>
<keyword evidence="1" id="KW-0677">Repeat</keyword>
<evidence type="ECO:0000313" key="5">
    <source>
        <dbReference type="Proteomes" id="UP000276215"/>
    </source>
</evidence>
<evidence type="ECO:0000256" key="1">
    <source>
        <dbReference type="ARBA" id="ARBA00022737"/>
    </source>
</evidence>
<organism evidence="4 5">
    <name type="scientific">Choiromyces venosus 120613-1</name>
    <dbReference type="NCBI Taxonomy" id="1336337"/>
    <lineage>
        <taxon>Eukaryota</taxon>
        <taxon>Fungi</taxon>
        <taxon>Dikarya</taxon>
        <taxon>Ascomycota</taxon>
        <taxon>Pezizomycotina</taxon>
        <taxon>Pezizomycetes</taxon>
        <taxon>Pezizales</taxon>
        <taxon>Tuberaceae</taxon>
        <taxon>Choiromyces</taxon>
    </lineage>
</organism>
<dbReference type="PROSITE" id="PS50297">
    <property type="entry name" value="ANK_REP_REGION"/>
    <property type="match status" value="2"/>
</dbReference>
<feature type="repeat" description="ANK" evidence="3">
    <location>
        <begin position="110"/>
        <end position="131"/>
    </location>
</feature>
<dbReference type="SUPFAM" id="SSF48403">
    <property type="entry name" value="Ankyrin repeat"/>
    <property type="match status" value="1"/>
</dbReference>